<dbReference type="AlphaFoldDB" id="A0A5Q0BGM7"/>
<dbReference type="OrthoDB" id="5569523at2"/>
<feature type="domain" description="Defence against restriction A N-terminal" evidence="1">
    <location>
        <begin position="8"/>
        <end position="105"/>
    </location>
</feature>
<dbReference type="InParanoid" id="A0A5Q0BGM7"/>
<reference evidence="2 3" key="1">
    <citation type="submission" date="2019-09" db="EMBL/GenBank/DDBJ databases">
        <title>Ecophysiology of the spiral-shaped methanotroph Methylospira mobilis as revealed by the complete genome sequence.</title>
        <authorList>
            <person name="Oshkin I.Y."/>
            <person name="Dedysh S.N."/>
            <person name="Miroshnikov K."/>
            <person name="Danilova O.V."/>
            <person name="Hakobyan A."/>
            <person name="Liesack W."/>
        </authorList>
    </citation>
    <scope>NUCLEOTIDE SEQUENCE [LARGE SCALE GENOMIC DNA]</scope>
    <source>
        <strain evidence="2 3">Shm1</strain>
    </source>
</reference>
<dbReference type="EMBL" id="CP044205">
    <property type="protein sequence ID" value="QFY43015.1"/>
    <property type="molecule type" value="Genomic_DNA"/>
</dbReference>
<sequence>MSIQHLFSFADLSVKDKAAKAAMKYFSRAGANVAQQDVDGKIKRTSGINYREMTFTFDDSQTVVMRINATGDVFQVLINGAVTPIKNQSDQVAAIAEIVQKLNAGRMKFQQKLAKAQVAIPPGIKTAAPRMLEVLTQKRDGLKSAIQAVVEEIAIVTGSNTQAAGE</sequence>
<protein>
    <recommendedName>
        <fullName evidence="1">Defence against restriction A N-terminal domain-containing protein</fullName>
    </recommendedName>
</protein>
<dbReference type="RefSeq" id="WP_153248999.1">
    <property type="nucleotide sequence ID" value="NZ_CP044205.1"/>
</dbReference>
<gene>
    <name evidence="2" type="ORF">F6R98_10635</name>
</gene>
<evidence type="ECO:0000259" key="1">
    <source>
        <dbReference type="Pfam" id="PF18788"/>
    </source>
</evidence>
<dbReference type="Proteomes" id="UP000325755">
    <property type="component" value="Chromosome"/>
</dbReference>
<name>A0A5Q0BGM7_9GAMM</name>
<dbReference type="InterPro" id="IPR041140">
    <property type="entry name" value="DarA_N"/>
</dbReference>
<proteinExistence type="predicted"/>
<evidence type="ECO:0000313" key="3">
    <source>
        <dbReference type="Proteomes" id="UP000325755"/>
    </source>
</evidence>
<keyword evidence="3" id="KW-1185">Reference proteome</keyword>
<accession>A0A5Q0BGM7</accession>
<evidence type="ECO:0000313" key="2">
    <source>
        <dbReference type="EMBL" id="QFY43015.1"/>
    </source>
</evidence>
<dbReference type="Pfam" id="PF18788">
    <property type="entry name" value="DarA_N"/>
    <property type="match status" value="1"/>
</dbReference>
<dbReference type="KEGG" id="mmob:F6R98_10635"/>
<organism evidence="2 3">
    <name type="scientific">Candidatus Methylospira mobilis</name>
    <dbReference type="NCBI Taxonomy" id="1808979"/>
    <lineage>
        <taxon>Bacteria</taxon>
        <taxon>Pseudomonadati</taxon>
        <taxon>Pseudomonadota</taxon>
        <taxon>Gammaproteobacteria</taxon>
        <taxon>Methylococcales</taxon>
        <taxon>Methylococcaceae</taxon>
        <taxon>Candidatus Methylospira</taxon>
    </lineage>
</organism>